<evidence type="ECO:0000256" key="21">
    <source>
        <dbReference type="PIRSR" id="PIRSR613274-4"/>
    </source>
</evidence>
<dbReference type="OMA" id="VNRDSHM"/>
<evidence type="ECO:0000256" key="5">
    <source>
        <dbReference type="ARBA" id="ARBA00022674"/>
    </source>
</evidence>
<dbReference type="GO" id="GO:0030198">
    <property type="term" value="P:extracellular matrix organization"/>
    <property type="evidence" value="ECO:0007669"/>
    <property type="project" value="InterPro"/>
</dbReference>
<dbReference type="SMART" id="SM00209">
    <property type="entry name" value="TSP1"/>
    <property type="match status" value="3"/>
</dbReference>
<feature type="disulfide bond" evidence="20">
    <location>
        <begin position="294"/>
        <end position="346"/>
    </location>
</feature>
<dbReference type="InterPro" id="IPR036383">
    <property type="entry name" value="TSP1_rpt_sf"/>
</dbReference>
<evidence type="ECO:0000256" key="13">
    <source>
        <dbReference type="ARBA" id="ARBA00023049"/>
    </source>
</evidence>
<feature type="disulfide bond" evidence="20">
    <location>
        <begin position="536"/>
        <end position="574"/>
    </location>
</feature>
<dbReference type="Gene3D" id="3.40.390.10">
    <property type="entry name" value="Collagenase (Catalytic Domain)"/>
    <property type="match status" value="1"/>
</dbReference>
<feature type="binding site" evidence="19">
    <location>
        <position position="312"/>
    </location>
    <ligand>
        <name>Ca(2+)</name>
        <dbReference type="ChEBI" id="CHEBI:29108"/>
        <label>1</label>
    </ligand>
</feature>
<evidence type="ECO:0000256" key="20">
    <source>
        <dbReference type="PIRSR" id="PIRSR613273-3"/>
    </source>
</evidence>
<dbReference type="Pfam" id="PF00090">
    <property type="entry name" value="TSP_1"/>
    <property type="match status" value="1"/>
</dbReference>
<keyword evidence="26" id="KW-1185">Reference proteome</keyword>
<feature type="binding site" evidence="19">
    <location>
        <position position="305"/>
    </location>
    <ligand>
        <name>Ca(2+)</name>
        <dbReference type="ChEBI" id="CHEBI:29108"/>
        <label>2</label>
    </ligand>
</feature>
<keyword evidence="7 19" id="KW-0479">Metal-binding</keyword>
<feature type="domain" description="Peptidase M12B" evidence="24">
    <location>
        <begin position="219"/>
        <end position="428"/>
    </location>
</feature>
<protein>
    <recommendedName>
        <fullName evidence="17">A disintegrin and metalloproteinase with thrombospondin motifs 1</fullName>
    </recommendedName>
</protein>
<evidence type="ECO:0000256" key="18">
    <source>
        <dbReference type="PIRSR" id="PIRSR613273-1"/>
    </source>
</evidence>
<dbReference type="FunFam" id="2.20.100.10:FF:000006">
    <property type="entry name" value="A disintegrin and metalloproteinase with thrombospondin motifs 1"/>
    <property type="match status" value="1"/>
</dbReference>
<dbReference type="PRINTS" id="PR01858">
    <property type="entry name" value="ADAMTS1"/>
</dbReference>
<evidence type="ECO:0000256" key="9">
    <source>
        <dbReference type="ARBA" id="ARBA00022737"/>
    </source>
</evidence>
<dbReference type="Gene3D" id="2.20.100.10">
    <property type="entry name" value="Thrombospondin type-1 (TSP1) repeat"/>
    <property type="match status" value="3"/>
</dbReference>
<feature type="disulfide bond" evidence="20">
    <location>
        <begin position="532"/>
        <end position="569"/>
    </location>
</feature>
<feature type="disulfide bond" evidence="20">
    <location>
        <begin position="495"/>
        <end position="506"/>
    </location>
</feature>
<dbReference type="GeneID" id="123029328"/>
<feature type="binding site" evidence="19">
    <location>
        <position position="305"/>
    </location>
    <ligand>
        <name>Ca(2+)</name>
        <dbReference type="ChEBI" id="CHEBI:29108"/>
        <label>1</label>
    </ligand>
</feature>
<evidence type="ECO:0000256" key="12">
    <source>
        <dbReference type="ARBA" id="ARBA00022837"/>
    </source>
</evidence>
<dbReference type="GO" id="GO:0008270">
    <property type="term" value="F:zinc ion binding"/>
    <property type="evidence" value="ECO:0007669"/>
    <property type="project" value="InterPro"/>
</dbReference>
<dbReference type="Gene3D" id="3.40.1620.60">
    <property type="match status" value="1"/>
</dbReference>
<dbReference type="PRINTS" id="PR01705">
    <property type="entry name" value="TSP1REPEAT"/>
</dbReference>
<dbReference type="FunFam" id="2.60.120.830:FF:000001">
    <property type="entry name" value="A disintegrin and metalloproteinase with thrombospondin motifs 1"/>
    <property type="match status" value="1"/>
</dbReference>
<feature type="disulfide bond" evidence="20">
    <location>
        <begin position="467"/>
        <end position="501"/>
    </location>
</feature>
<dbReference type="InterPro" id="IPR013273">
    <property type="entry name" value="ADAMTS/ADAMTS-like"/>
</dbReference>
<feature type="glycosylation site" description="N-linked (GlcNAc...) asparagine" evidence="21">
    <location>
        <position position="681"/>
    </location>
</feature>
<dbReference type="KEGG" id="vko:123029328"/>
<feature type="disulfide bond" evidence="20">
    <location>
        <begin position="378"/>
        <end position="407"/>
    </location>
</feature>
<dbReference type="SUPFAM" id="SSF82895">
    <property type="entry name" value="TSP-1 type 1 repeat"/>
    <property type="match status" value="3"/>
</dbReference>
<feature type="binding site" evidence="19 22">
    <location>
        <position position="362"/>
    </location>
    <ligand>
        <name>Zn(2+)</name>
        <dbReference type="ChEBI" id="CHEBI:29105"/>
        <note>catalytic</note>
    </ligand>
</feature>
<dbReference type="InterPro" id="IPR024079">
    <property type="entry name" value="MetalloPept_cat_dom_sf"/>
</dbReference>
<organism evidence="25 26">
    <name type="scientific">Varanus komodoensis</name>
    <name type="common">Komodo dragon</name>
    <dbReference type="NCBI Taxonomy" id="61221"/>
    <lineage>
        <taxon>Eukaryota</taxon>
        <taxon>Metazoa</taxon>
        <taxon>Chordata</taxon>
        <taxon>Craniata</taxon>
        <taxon>Vertebrata</taxon>
        <taxon>Euteleostomi</taxon>
        <taxon>Lepidosauria</taxon>
        <taxon>Squamata</taxon>
        <taxon>Bifurcata</taxon>
        <taxon>Unidentata</taxon>
        <taxon>Episquamata</taxon>
        <taxon>Toxicofera</taxon>
        <taxon>Anguimorpha</taxon>
        <taxon>Paleoanguimorpha</taxon>
        <taxon>Varanoidea</taxon>
        <taxon>Varanidae</taxon>
        <taxon>Varanus</taxon>
    </lineage>
</organism>
<dbReference type="InterPro" id="IPR002870">
    <property type="entry name" value="Peptidase_M12B_N"/>
</dbReference>
<feature type="binding site" evidence="19">
    <location>
        <position position="222"/>
    </location>
    <ligand>
        <name>Ca(2+)</name>
        <dbReference type="ChEBI" id="CHEBI:29108"/>
        <label>2</label>
    </ligand>
</feature>
<dbReference type="InterPro" id="IPR050439">
    <property type="entry name" value="ADAMTS_ADAMTS-like"/>
</dbReference>
<name>A0A8D2L1B0_VARKO</name>
<feature type="glycosylation site" description="N-linked (GlcNAc...) asparagine" evidence="21">
    <location>
        <position position="508"/>
    </location>
</feature>
<dbReference type="InterPro" id="IPR006586">
    <property type="entry name" value="ADAM_Cys-rich"/>
</dbReference>
<evidence type="ECO:0000256" key="15">
    <source>
        <dbReference type="ARBA" id="ARBA00023157"/>
    </source>
</evidence>
<evidence type="ECO:0000256" key="4">
    <source>
        <dbReference type="ARBA" id="ARBA00022670"/>
    </source>
</evidence>
<keyword evidence="13" id="KW-0482">Metalloprotease</keyword>
<dbReference type="InterPro" id="IPR013274">
    <property type="entry name" value="Pept_M12B_ADAM-TS1"/>
</dbReference>
<evidence type="ECO:0000256" key="23">
    <source>
        <dbReference type="SAM" id="SignalP"/>
    </source>
</evidence>
<feature type="active site" evidence="18 22">
    <location>
        <position position="363"/>
    </location>
</feature>
<feature type="binding site" evidence="19">
    <location>
        <position position="423"/>
    </location>
    <ligand>
        <name>Ca(2+)</name>
        <dbReference type="ChEBI" id="CHEBI:29108"/>
        <label>1</label>
    </ligand>
</feature>
<feature type="binding site" evidence="19 22">
    <location>
        <position position="366"/>
    </location>
    <ligand>
        <name>Zn(2+)</name>
        <dbReference type="ChEBI" id="CHEBI:29105"/>
        <note>catalytic</note>
    </ligand>
</feature>
<dbReference type="Gene3D" id="2.60.120.830">
    <property type="match status" value="1"/>
</dbReference>
<dbReference type="Pfam" id="PF19236">
    <property type="entry name" value="ADAMTS_CR_3"/>
    <property type="match status" value="1"/>
</dbReference>
<dbReference type="InterPro" id="IPR000884">
    <property type="entry name" value="TSP1_rpt"/>
</dbReference>
<keyword evidence="6" id="KW-0165">Cleavage on pair of basic residues</keyword>
<evidence type="ECO:0000259" key="24">
    <source>
        <dbReference type="PROSITE" id="PS50215"/>
    </source>
</evidence>
<evidence type="ECO:0000256" key="11">
    <source>
        <dbReference type="ARBA" id="ARBA00022833"/>
    </source>
</evidence>
<dbReference type="PROSITE" id="PS50092">
    <property type="entry name" value="TSP1"/>
    <property type="match status" value="3"/>
</dbReference>
<keyword evidence="16 21" id="KW-0325">Glycoprotein</keyword>
<reference evidence="25" key="2">
    <citation type="submission" date="2025-09" db="UniProtKB">
        <authorList>
            <consortium name="Ensembl"/>
        </authorList>
    </citation>
    <scope>IDENTIFICATION</scope>
</reference>
<evidence type="ECO:0000256" key="2">
    <source>
        <dbReference type="ARBA" id="ARBA00022525"/>
    </source>
</evidence>
<keyword evidence="15 20" id="KW-1015">Disulfide bond</keyword>
<dbReference type="FunFam" id="2.20.100.10:FF:000048">
    <property type="entry name" value="ADAM metallopeptidase with thrombospondin type 1 motif 8"/>
    <property type="match status" value="1"/>
</dbReference>
<feature type="binding site" evidence="19">
    <location>
        <position position="222"/>
    </location>
    <ligand>
        <name>Ca(2+)</name>
        <dbReference type="ChEBI" id="CHEBI:29108"/>
        <label>1</label>
    </ligand>
</feature>
<evidence type="ECO:0000256" key="17">
    <source>
        <dbReference type="ARBA" id="ARBA00072810"/>
    </source>
</evidence>
<sequence>MKWAAARLALSALLLCLAARGSPPLPRELQGEEELVLPMRLDSVVEQRQQQPGSAGGRLYRLDAFGERFSLELQPDSSFLAPDLTLQYVGSSPQIEEEASEHPGGSDLASCFYSGTVNSDPFSVVALSLCGGIRGAFYLRGVEYLIQPANVSHRREGEQFHMLRRRLRKSAQQGDGAKCGVAEDSSLPAAEGRLERLLEHVSRPGNRSTRRKRFVSSPRYVETLLVADQSMAEFHGNGLKHYLLTLLSVAAKLYKHPSIRNSISLVVVKIMVIYDEQKGPDVSSNAALTLRNFCNWQKQHNPPSDGHAEHYDTAILFTRQDLCGAKTCDTLGMADVGTACDPNRSCSVIEDDGLQAAFTTTHELGHVFNMPHDDAKQCAGINGISRDSHMMASMLSNLDRSQPWSPCSAYMITTFLDNGHGECLLDKPHKPIQLPSDLPGTLYDANRQCQFTFGEDSKHCPDVTSTCATLWCTGTSGGLLVCQTKHFPWADGTMCGEEKWCMNGKCVNKTDKKHYDMPVHGGWGEWGPWGECSRTCGGGVQYSLRECDNPVPENGGKYCEGKRVQYRSCNIEDCPDNNGKTFREEQCETHNDISKSPFGTEPAVQWTPKFAGVSPKDRCKLVCLAKGTGYFFVLQPKVVDGTLCSPDSTSVCVQGQCVKAGCDRIINSNKKFDKCGVCGGNGSTCKKVSGMLSSSRPGYHDVVVIPAGATNIEVKQRNHRGARQDGNFLAIKAADGTYILNGDYTLSTLEQDIIHKGSILRYSGSSASLERIRSFSPLKEPLTIQVLTVGDSFRPKIKYTYFVKKSMHLGSEKASNKKTESFNAIKETILSEWFIGEWGECSKSCGTGWQRRAVECRDLNGQPANDCARELKPSDVRPCADTPCPRWQLGDWSPCSKTCGKGFKKRLLKCISFDGAILPQESCDPSKKPKHLTDSCNISSCS</sequence>
<dbReference type="Pfam" id="PF01421">
    <property type="entry name" value="Reprolysin"/>
    <property type="match status" value="1"/>
</dbReference>
<keyword evidence="9" id="KW-0677">Repeat</keyword>
<feature type="disulfide bond" evidence="20">
    <location>
        <begin position="323"/>
        <end position="328"/>
    </location>
</feature>
<evidence type="ECO:0000256" key="6">
    <source>
        <dbReference type="ARBA" id="ARBA00022685"/>
    </source>
</evidence>
<dbReference type="AlphaFoldDB" id="A0A8D2L1B0"/>
<feature type="binding site" evidence="19">
    <location>
        <position position="426"/>
    </location>
    <ligand>
        <name>Ca(2+)</name>
        <dbReference type="ChEBI" id="CHEBI:29108"/>
        <label>2</label>
    </ligand>
</feature>
<dbReference type="GO" id="GO:0008201">
    <property type="term" value="F:heparin binding"/>
    <property type="evidence" value="ECO:0007669"/>
    <property type="project" value="UniProtKB-KW"/>
</dbReference>
<comment type="caution">
    <text evidence="22">Lacks conserved residue(s) required for the propagation of feature annotation.</text>
</comment>
<dbReference type="GO" id="GO:0006508">
    <property type="term" value="P:proteolysis"/>
    <property type="evidence" value="ECO:0007669"/>
    <property type="project" value="UniProtKB-KW"/>
</dbReference>
<dbReference type="CTD" id="9510"/>
<dbReference type="GO" id="GO:0031012">
    <property type="term" value="C:extracellular matrix"/>
    <property type="evidence" value="ECO:0007669"/>
    <property type="project" value="InterPro"/>
</dbReference>
<feature type="disulfide bond" evidence="20">
    <location>
        <begin position="547"/>
        <end position="559"/>
    </location>
</feature>
<comment type="cofactor">
    <cofactor evidence="19">
        <name>Zn(2+)</name>
        <dbReference type="ChEBI" id="CHEBI:29105"/>
    </cofactor>
    <text evidence="19">Binds 1 zinc ion per subunit.</text>
</comment>
<dbReference type="InterPro" id="IPR010294">
    <property type="entry name" value="ADAMTS_spacer1"/>
</dbReference>
<dbReference type="PANTHER" id="PTHR13723:SF40">
    <property type="entry name" value="A DISINTEGRIN AND METALLOPROTEINASE WITH THROMBOSPONDIN MOTIFS 1"/>
    <property type="match status" value="1"/>
</dbReference>
<dbReference type="RefSeq" id="XP_044298130.1">
    <property type="nucleotide sequence ID" value="XM_044442195.1"/>
</dbReference>
<dbReference type="Pfam" id="PF01562">
    <property type="entry name" value="Pep_M12B_propep"/>
    <property type="match status" value="1"/>
</dbReference>
<evidence type="ECO:0000256" key="16">
    <source>
        <dbReference type="ARBA" id="ARBA00023180"/>
    </source>
</evidence>
<evidence type="ECO:0000256" key="19">
    <source>
        <dbReference type="PIRSR" id="PIRSR613273-2"/>
    </source>
</evidence>
<keyword evidence="14" id="KW-0865">Zymogen</keyword>
<dbReference type="Pfam" id="PF17771">
    <property type="entry name" value="ADAMTS_CR_2"/>
    <property type="match status" value="1"/>
</dbReference>
<comment type="subcellular location">
    <subcellularLocation>
        <location evidence="1">Secreted</location>
        <location evidence="1">Extracellular space</location>
        <location evidence="1">Extracellular matrix</location>
    </subcellularLocation>
</comment>
<evidence type="ECO:0000256" key="3">
    <source>
        <dbReference type="ARBA" id="ARBA00022530"/>
    </source>
</evidence>
<reference evidence="25" key="1">
    <citation type="submission" date="2025-08" db="UniProtKB">
        <authorList>
            <consortium name="Ensembl"/>
        </authorList>
    </citation>
    <scope>IDENTIFICATION</scope>
</reference>
<dbReference type="InterPro" id="IPR045371">
    <property type="entry name" value="ADAMTS_CR_3"/>
</dbReference>
<feature type="binding site" description="in inhibited form" evidence="19">
    <location>
        <position position="179"/>
    </location>
    <ligand>
        <name>Zn(2+)</name>
        <dbReference type="ChEBI" id="CHEBI:29105"/>
        <note>catalytic</note>
    </ligand>
</feature>
<keyword evidence="3" id="KW-0272">Extracellular matrix</keyword>
<proteinExistence type="predicted"/>
<dbReference type="Proteomes" id="UP000694545">
    <property type="component" value="Unplaced"/>
</dbReference>
<dbReference type="OrthoDB" id="412680at2759"/>
<keyword evidence="11 19" id="KW-0862">Zinc</keyword>
<feature type="disulfide bond" evidence="20">
    <location>
        <begin position="460"/>
        <end position="482"/>
    </location>
</feature>
<evidence type="ECO:0000256" key="22">
    <source>
        <dbReference type="PROSITE-ProRule" id="PRU00276"/>
    </source>
</evidence>
<dbReference type="InterPro" id="IPR041645">
    <property type="entry name" value="ADAMTS_CR_2"/>
</dbReference>
<evidence type="ECO:0000256" key="8">
    <source>
        <dbReference type="ARBA" id="ARBA00022729"/>
    </source>
</evidence>
<keyword evidence="2" id="KW-0964">Secreted</keyword>
<evidence type="ECO:0000313" key="25">
    <source>
        <dbReference type="Ensembl" id="ENSVKKP00000015311.1"/>
    </source>
</evidence>
<dbReference type="SMART" id="SM00608">
    <property type="entry name" value="ACR"/>
    <property type="match status" value="1"/>
</dbReference>
<evidence type="ECO:0000256" key="14">
    <source>
        <dbReference type="ARBA" id="ARBA00023145"/>
    </source>
</evidence>
<keyword evidence="8 23" id="KW-0732">Signal</keyword>
<keyword evidence="12 19" id="KW-0106">Calcium</keyword>
<dbReference type="FunFam" id="2.20.100.10:FF:000005">
    <property type="entry name" value="ADAM metallopeptidase with thrombospondin type 1 motif 9"/>
    <property type="match status" value="1"/>
</dbReference>
<evidence type="ECO:0000256" key="1">
    <source>
        <dbReference type="ARBA" id="ARBA00004498"/>
    </source>
</evidence>
<dbReference type="PANTHER" id="PTHR13723">
    <property type="entry name" value="ADAMTS A DISINTEGRIN AND METALLOPROTEASE WITH THROMBOSPONDIN MOTIFS PROTEASE"/>
    <property type="match status" value="1"/>
</dbReference>
<dbReference type="FunFam" id="3.40.390.10:FF:000001">
    <property type="entry name" value="A disintegrin and metalloproteinase with thrombospondin motifs 1"/>
    <property type="match status" value="1"/>
</dbReference>
<dbReference type="FunFam" id="3.40.1620.60:FF:000003">
    <property type="entry name" value="A disintegrin and metalloproteinase with thrombospondin motifs 1"/>
    <property type="match status" value="1"/>
</dbReference>
<dbReference type="Pfam" id="PF05986">
    <property type="entry name" value="ADAMTS_spacer1"/>
    <property type="match status" value="1"/>
</dbReference>
<feature type="binding site" evidence="19 22">
    <location>
        <position position="372"/>
    </location>
    <ligand>
        <name>Zn(2+)</name>
        <dbReference type="ChEBI" id="CHEBI:29105"/>
        <note>catalytic</note>
    </ligand>
</feature>
<feature type="disulfide bond" evidence="20">
    <location>
        <begin position="449"/>
        <end position="472"/>
    </location>
</feature>
<gene>
    <name evidence="25" type="primary">ADAMTS1</name>
</gene>
<dbReference type="PROSITE" id="PS50215">
    <property type="entry name" value="ADAM_MEPRO"/>
    <property type="match status" value="1"/>
</dbReference>
<keyword evidence="10" id="KW-0378">Hydrolase</keyword>
<dbReference type="GO" id="GO:0004222">
    <property type="term" value="F:metalloendopeptidase activity"/>
    <property type="evidence" value="ECO:0007669"/>
    <property type="project" value="InterPro"/>
</dbReference>
<keyword evidence="5" id="KW-0358">Heparin-binding</keyword>
<evidence type="ECO:0000256" key="10">
    <source>
        <dbReference type="ARBA" id="ARBA00022801"/>
    </source>
</evidence>
<evidence type="ECO:0000313" key="26">
    <source>
        <dbReference type="Proteomes" id="UP000694545"/>
    </source>
</evidence>
<evidence type="ECO:0000256" key="7">
    <source>
        <dbReference type="ARBA" id="ARBA00022723"/>
    </source>
</evidence>
<keyword evidence="4" id="KW-0645">Protease</keyword>
<dbReference type="SUPFAM" id="SSF55486">
    <property type="entry name" value="Metalloproteases ('zincins'), catalytic domain"/>
    <property type="match status" value="1"/>
</dbReference>
<dbReference type="CDD" id="cd04273">
    <property type="entry name" value="ZnMc_ADAMTS_like"/>
    <property type="match status" value="1"/>
</dbReference>
<feature type="signal peptide" evidence="23">
    <location>
        <begin position="1"/>
        <end position="21"/>
    </location>
</feature>
<dbReference type="InterPro" id="IPR001590">
    <property type="entry name" value="Peptidase_M12B"/>
</dbReference>
<feature type="chain" id="PRO_5034880863" description="A disintegrin and metalloproteinase with thrombospondin motifs 1" evidence="23">
    <location>
        <begin position="22"/>
        <end position="942"/>
    </location>
</feature>
<dbReference type="PRINTS" id="PR01857">
    <property type="entry name" value="ADAMTSFAMILY"/>
</dbReference>
<dbReference type="Ensembl" id="ENSVKKT00000015678.1">
    <property type="protein sequence ID" value="ENSVKKP00000015311.1"/>
    <property type="gene ID" value="ENSVKKG00000010486.1"/>
</dbReference>
<feature type="binding site" evidence="19">
    <location>
        <position position="426"/>
    </location>
    <ligand>
        <name>Ca(2+)</name>
        <dbReference type="ChEBI" id="CHEBI:29108"/>
        <label>1</label>
    </ligand>
</feature>
<feature type="disulfide bond" evidence="20">
    <location>
        <begin position="340"/>
        <end position="423"/>
    </location>
</feature>
<accession>A0A8D2L1B0</accession>
<dbReference type="Pfam" id="PF19030">
    <property type="entry name" value="TSP1_ADAMTS"/>
    <property type="match status" value="2"/>
</dbReference>